<dbReference type="Gene3D" id="3.30.980.20">
    <property type="entry name" value="Putative mannosyl-3-phosphoglycerate phosphatase, domain 2"/>
    <property type="match status" value="1"/>
</dbReference>
<protein>
    <submittedName>
        <fullName evidence="4">Mannosyl-3-phosphoglycerate phosphatase</fullName>
        <ecNumber evidence="4">3.1.3.70</ecNumber>
    </submittedName>
</protein>
<sequence length="277" mass="30830">MKARPCSGVIFTDLDNTLVDPRGEAGEAGDAYLEALELGYRIVPVTSKSIYEIIELWDSIGVPRGERLALVESGGAFYGPPGSLSRPTGFNRDVGLEYTELGRPLTSIDAILDSLARTCRTVRLSRANAWEARLITGLPLGRAVLAARREYLEVIWSGSQECLDAIFSKALQHRELTYVHRAPRTVQIAAHRGKGRAVDAALQEPLLRPCSRRVVTAGDSSHDIPIIERGDPSFRVDYNRDWSRLARPIYLVIPDKPPRAWRRLVETLKTLYKTPSL</sequence>
<dbReference type="InterPro" id="IPR006379">
    <property type="entry name" value="HAD-SF_hydro_IIB"/>
</dbReference>
<evidence type="ECO:0000313" key="4">
    <source>
        <dbReference type="EMBL" id="BAN90046.1"/>
    </source>
</evidence>
<proteinExistence type="predicted"/>
<dbReference type="EC" id="3.1.3.70" evidence="4"/>
<dbReference type="AlphaFoldDB" id="U3TC85"/>
<dbReference type="GO" id="GO:0051479">
    <property type="term" value="P:mannosylglycerate biosynthetic process"/>
    <property type="evidence" value="ECO:0007669"/>
    <property type="project" value="InterPro"/>
</dbReference>
<evidence type="ECO:0000313" key="5">
    <source>
        <dbReference type="Proteomes" id="UP000016887"/>
    </source>
</evidence>
<dbReference type="GeneID" id="17110020"/>
<evidence type="ECO:0000256" key="1">
    <source>
        <dbReference type="ARBA" id="ARBA00022723"/>
    </source>
</evidence>
<dbReference type="SUPFAM" id="SSF56784">
    <property type="entry name" value="HAD-like"/>
    <property type="match status" value="1"/>
</dbReference>
<dbReference type="GO" id="GO:0046872">
    <property type="term" value="F:metal ion binding"/>
    <property type="evidence" value="ECO:0007669"/>
    <property type="project" value="UniProtKB-KW"/>
</dbReference>
<gene>
    <name evidence="4" type="ORF">ACAM_0577</name>
</gene>
<name>U3TC85_9CREN</name>
<dbReference type="KEGG" id="acj:ACAM_0577"/>
<dbReference type="NCBIfam" id="TIGR01484">
    <property type="entry name" value="HAD-SF-IIB"/>
    <property type="match status" value="1"/>
</dbReference>
<reference evidence="4 5" key="1">
    <citation type="journal article" date="2013" name="Appl. Environ. Microbiol.">
        <title>Variation of the Virus-Related Elements within Syntenic Genomes of the Hyperthermophilic Archaeon Aeropyrum.</title>
        <authorList>
            <person name="Daifuku T."/>
            <person name="Yoshida T."/>
            <person name="Kitamura T."/>
            <person name="Kawaichi S."/>
            <person name="Inoue T."/>
            <person name="Nomura K."/>
            <person name="Yoshida Y."/>
            <person name="Kuno S."/>
            <person name="Sako Y."/>
        </authorList>
    </citation>
    <scope>NUCLEOTIDE SEQUENCE [LARGE SCALE GENOMIC DNA]</scope>
    <source>
        <strain evidence="4 5">SY1</strain>
    </source>
</reference>
<dbReference type="InterPro" id="IPR036412">
    <property type="entry name" value="HAD-like_sf"/>
</dbReference>
<dbReference type="STRING" id="1198449.ACAM_0577"/>
<dbReference type="GO" id="GO:0050531">
    <property type="term" value="F:mannosyl-3-phosphoglycerate phosphatase activity"/>
    <property type="evidence" value="ECO:0007669"/>
    <property type="project" value="UniProtKB-EC"/>
</dbReference>
<dbReference type="Proteomes" id="UP000016887">
    <property type="component" value="Chromosome"/>
</dbReference>
<dbReference type="InterPro" id="IPR006381">
    <property type="entry name" value="HAD-SF-IIB-MPGP"/>
</dbReference>
<keyword evidence="5" id="KW-1185">Reference proteome</keyword>
<dbReference type="GO" id="GO:0005737">
    <property type="term" value="C:cytoplasm"/>
    <property type="evidence" value="ECO:0007669"/>
    <property type="project" value="InterPro"/>
</dbReference>
<evidence type="ECO:0000256" key="2">
    <source>
        <dbReference type="ARBA" id="ARBA00022801"/>
    </source>
</evidence>
<organism evidence="4 5">
    <name type="scientific">Aeropyrum camini SY1 = JCM 12091</name>
    <dbReference type="NCBI Taxonomy" id="1198449"/>
    <lineage>
        <taxon>Archaea</taxon>
        <taxon>Thermoproteota</taxon>
        <taxon>Thermoprotei</taxon>
        <taxon>Desulfurococcales</taxon>
        <taxon>Desulfurococcaceae</taxon>
        <taxon>Aeropyrum</taxon>
    </lineage>
</organism>
<dbReference type="Gene3D" id="3.40.50.1000">
    <property type="entry name" value="HAD superfamily/HAD-like"/>
    <property type="match status" value="1"/>
</dbReference>
<dbReference type="EMBL" id="AP012489">
    <property type="protein sequence ID" value="BAN90046.1"/>
    <property type="molecule type" value="Genomic_DNA"/>
</dbReference>
<keyword evidence="2 4" id="KW-0378">Hydrolase</keyword>
<keyword evidence="1" id="KW-0479">Metal-binding</keyword>
<dbReference type="NCBIfam" id="TIGR01486">
    <property type="entry name" value="HAD-SF-IIB-MPGP"/>
    <property type="match status" value="1"/>
</dbReference>
<dbReference type="eggNOG" id="arCOG01215">
    <property type="taxonomic scope" value="Archaea"/>
</dbReference>
<keyword evidence="3" id="KW-0460">Magnesium</keyword>
<evidence type="ECO:0000256" key="3">
    <source>
        <dbReference type="ARBA" id="ARBA00022842"/>
    </source>
</evidence>
<accession>U3TC85</accession>
<dbReference type="InterPro" id="IPR023214">
    <property type="entry name" value="HAD_sf"/>
</dbReference>
<dbReference type="RefSeq" id="WP_022541321.1">
    <property type="nucleotide sequence ID" value="NC_022521.1"/>
</dbReference>